<dbReference type="AlphaFoldDB" id="A0A644WJ97"/>
<accession>A0A644WJ97</accession>
<evidence type="ECO:0000313" key="1">
    <source>
        <dbReference type="EMBL" id="MPM03647.1"/>
    </source>
</evidence>
<evidence type="ECO:0008006" key="2">
    <source>
        <dbReference type="Google" id="ProtNLM"/>
    </source>
</evidence>
<name>A0A644WJ97_9ZZZZ</name>
<comment type="caution">
    <text evidence="1">The sequence shown here is derived from an EMBL/GenBank/DDBJ whole genome shotgun (WGS) entry which is preliminary data.</text>
</comment>
<protein>
    <recommendedName>
        <fullName evidence="2">PsbP C-terminal domain-containing protein</fullName>
    </recommendedName>
</protein>
<dbReference type="EMBL" id="VSSQ01000970">
    <property type="protein sequence ID" value="MPM03647.1"/>
    <property type="molecule type" value="Genomic_DNA"/>
</dbReference>
<gene>
    <name evidence="1" type="ORF">SDC9_49914</name>
</gene>
<proteinExistence type="predicted"/>
<organism evidence="1">
    <name type="scientific">bioreactor metagenome</name>
    <dbReference type="NCBI Taxonomy" id="1076179"/>
    <lineage>
        <taxon>unclassified sequences</taxon>
        <taxon>metagenomes</taxon>
        <taxon>ecological metagenomes</taxon>
    </lineage>
</organism>
<sequence>MLVSLAVLVSCGGKKEENKETPKDSTKTEEVAVVKDFTYFNNLAKDLKIEGLELSSANASSDTAAKWFYYGFTIKDGKDKGADKINVNCGDLTKVGNRSDFDVKTLAEYETAQRKLVEKPGLTTSDFKEYKNGSETIYYYTVKGISDQMGGHKNYNQLYATYIKNEMYFTIMVSVYDNTAALDKAEGILKQVMEAITK</sequence>
<reference evidence="1" key="1">
    <citation type="submission" date="2019-08" db="EMBL/GenBank/DDBJ databases">
        <authorList>
            <person name="Kucharzyk K."/>
            <person name="Murdoch R.W."/>
            <person name="Higgins S."/>
            <person name="Loffler F."/>
        </authorList>
    </citation>
    <scope>NUCLEOTIDE SEQUENCE</scope>
</reference>